<evidence type="ECO:0000313" key="2">
    <source>
        <dbReference type="Proteomes" id="UP000609849"/>
    </source>
</evidence>
<dbReference type="EMBL" id="JACRWE010000001">
    <property type="protein sequence ID" value="MBC5995240.1"/>
    <property type="molecule type" value="Genomic_DNA"/>
</dbReference>
<dbReference type="RefSeq" id="WP_172976716.1">
    <property type="nucleotide sequence ID" value="NZ_JACRWE010000001.1"/>
</dbReference>
<dbReference type="Proteomes" id="UP000609849">
    <property type="component" value="Unassembled WGS sequence"/>
</dbReference>
<proteinExistence type="predicted"/>
<organism evidence="1 2">
    <name type="scientific">Romboutsia faecis</name>
    <dbReference type="NCBI Taxonomy" id="2764597"/>
    <lineage>
        <taxon>Bacteria</taxon>
        <taxon>Bacillati</taxon>
        <taxon>Bacillota</taxon>
        <taxon>Clostridia</taxon>
        <taxon>Peptostreptococcales</taxon>
        <taxon>Peptostreptococcaceae</taxon>
        <taxon>Romboutsia</taxon>
    </lineage>
</organism>
<evidence type="ECO:0000313" key="1">
    <source>
        <dbReference type="EMBL" id="MBC5995240.1"/>
    </source>
</evidence>
<accession>A0ABR7JKA0</accession>
<protein>
    <submittedName>
        <fullName evidence="1">Uncharacterized protein</fullName>
    </submittedName>
</protein>
<reference evidence="1 2" key="1">
    <citation type="submission" date="2020-08" db="EMBL/GenBank/DDBJ databases">
        <authorList>
            <person name="Liu C."/>
            <person name="Sun Q."/>
        </authorList>
    </citation>
    <scope>NUCLEOTIDE SEQUENCE [LARGE SCALE GENOMIC DNA]</scope>
    <source>
        <strain evidence="1 2">NSJ-18</strain>
    </source>
</reference>
<name>A0ABR7JKA0_9FIRM</name>
<gene>
    <name evidence="1" type="ORF">H8923_00575</name>
</gene>
<comment type="caution">
    <text evidence="1">The sequence shown here is derived from an EMBL/GenBank/DDBJ whole genome shotgun (WGS) entry which is preliminary data.</text>
</comment>
<keyword evidence="2" id="KW-1185">Reference proteome</keyword>
<sequence>MMIPNKNIQEITVANLKNGEVTLIQLEEIYNKFGFIFEASEGRFTKIKREIRH</sequence>